<proteinExistence type="predicted"/>
<protein>
    <submittedName>
        <fullName evidence="1">Uncharacterized protein</fullName>
    </submittedName>
</protein>
<organism evidence="1">
    <name type="scientific">marine sediment metagenome</name>
    <dbReference type="NCBI Taxonomy" id="412755"/>
    <lineage>
        <taxon>unclassified sequences</taxon>
        <taxon>metagenomes</taxon>
        <taxon>ecological metagenomes</taxon>
    </lineage>
</organism>
<dbReference type="EMBL" id="LAZR01015952">
    <property type="protein sequence ID" value="KKM06620.1"/>
    <property type="molecule type" value="Genomic_DNA"/>
</dbReference>
<dbReference type="AlphaFoldDB" id="A0A0F9H6D1"/>
<reference evidence="1" key="1">
    <citation type="journal article" date="2015" name="Nature">
        <title>Complex archaea that bridge the gap between prokaryotes and eukaryotes.</title>
        <authorList>
            <person name="Spang A."/>
            <person name="Saw J.H."/>
            <person name="Jorgensen S.L."/>
            <person name="Zaremba-Niedzwiedzka K."/>
            <person name="Martijn J."/>
            <person name="Lind A.E."/>
            <person name="van Eijk R."/>
            <person name="Schleper C."/>
            <person name="Guy L."/>
            <person name="Ettema T.J."/>
        </authorList>
    </citation>
    <scope>NUCLEOTIDE SEQUENCE</scope>
</reference>
<evidence type="ECO:0000313" key="1">
    <source>
        <dbReference type="EMBL" id="KKM06620.1"/>
    </source>
</evidence>
<accession>A0A0F9H6D1</accession>
<sequence>MERKNELKCEHPLCWGIIKEGEKYIDENNETWHLICLDRLINSLQEDPTRPHEVERIQEEYWKNRDKMIKVR</sequence>
<name>A0A0F9H6D1_9ZZZZ</name>
<comment type="caution">
    <text evidence="1">The sequence shown here is derived from an EMBL/GenBank/DDBJ whole genome shotgun (WGS) entry which is preliminary data.</text>
</comment>
<gene>
    <name evidence="1" type="ORF">LCGC14_1742230</name>
</gene>